<dbReference type="PROSITE" id="PS50097">
    <property type="entry name" value="BTB"/>
    <property type="match status" value="1"/>
</dbReference>
<proteinExistence type="predicted"/>
<keyword evidence="4" id="KW-1185">Reference proteome</keyword>
<dbReference type="OrthoDB" id="194443at2759"/>
<dbReference type="GeneID" id="25416685"/>
<dbReference type="Gene3D" id="3.30.710.10">
    <property type="entry name" value="Potassium Channel Kv1.1, Chain A"/>
    <property type="match status" value="1"/>
</dbReference>
<dbReference type="SMART" id="SM00225">
    <property type="entry name" value="BTB"/>
    <property type="match status" value="1"/>
</dbReference>
<organism evidence="3 4">
    <name type="scientific">Aureobasidium namibiae CBS 147.97</name>
    <dbReference type="NCBI Taxonomy" id="1043004"/>
    <lineage>
        <taxon>Eukaryota</taxon>
        <taxon>Fungi</taxon>
        <taxon>Dikarya</taxon>
        <taxon>Ascomycota</taxon>
        <taxon>Pezizomycotina</taxon>
        <taxon>Dothideomycetes</taxon>
        <taxon>Dothideomycetidae</taxon>
        <taxon>Dothideales</taxon>
        <taxon>Saccotheciaceae</taxon>
        <taxon>Aureobasidium</taxon>
    </lineage>
</organism>
<dbReference type="RefSeq" id="XP_013428791.1">
    <property type="nucleotide sequence ID" value="XM_013573337.1"/>
</dbReference>
<dbReference type="Proteomes" id="UP000027730">
    <property type="component" value="Unassembled WGS sequence"/>
</dbReference>
<evidence type="ECO:0000259" key="2">
    <source>
        <dbReference type="PROSITE" id="PS50097"/>
    </source>
</evidence>
<dbReference type="STRING" id="1043004.A0A074WX98"/>
<reference evidence="3 4" key="1">
    <citation type="journal article" date="2014" name="BMC Genomics">
        <title>Genome sequencing of four Aureobasidium pullulans varieties: biotechnological potential, stress tolerance, and description of new species.</title>
        <authorList>
            <person name="Gostin Ar C."/>
            <person name="Ohm R.A."/>
            <person name="Kogej T."/>
            <person name="Sonjak S."/>
            <person name="Turk M."/>
            <person name="Zajc J."/>
            <person name="Zalar P."/>
            <person name="Grube M."/>
            <person name="Sun H."/>
            <person name="Han J."/>
            <person name="Sharma A."/>
            <person name="Chiniquy J."/>
            <person name="Ngan C.Y."/>
            <person name="Lipzen A."/>
            <person name="Barry K."/>
            <person name="Grigoriev I.V."/>
            <person name="Gunde-Cimerman N."/>
        </authorList>
    </citation>
    <scope>NUCLEOTIDE SEQUENCE [LARGE SCALE GENOMIC DNA]</scope>
    <source>
        <strain evidence="3 4">CBS 147.97</strain>
    </source>
</reference>
<evidence type="ECO:0000313" key="4">
    <source>
        <dbReference type="Proteomes" id="UP000027730"/>
    </source>
</evidence>
<dbReference type="CDD" id="cd18186">
    <property type="entry name" value="BTB_POZ_ZBTB_KLHL-like"/>
    <property type="match status" value="1"/>
</dbReference>
<dbReference type="PANTHER" id="PTHR47843">
    <property type="entry name" value="BTB DOMAIN-CONTAINING PROTEIN-RELATED"/>
    <property type="match status" value="1"/>
</dbReference>
<feature type="domain" description="BTB" evidence="2">
    <location>
        <begin position="55"/>
        <end position="124"/>
    </location>
</feature>
<dbReference type="PANTHER" id="PTHR47843:SF2">
    <property type="entry name" value="BTB DOMAIN-CONTAINING PROTEIN"/>
    <property type="match status" value="1"/>
</dbReference>
<dbReference type="SUPFAM" id="SSF54695">
    <property type="entry name" value="POZ domain"/>
    <property type="match status" value="1"/>
</dbReference>
<gene>
    <name evidence="3" type="ORF">M436DRAFT_80821</name>
</gene>
<dbReference type="EMBL" id="KL584707">
    <property type="protein sequence ID" value="KEQ74392.1"/>
    <property type="molecule type" value="Genomic_DNA"/>
</dbReference>
<dbReference type="HOGENOM" id="CLU_068279_5_2_1"/>
<feature type="compositionally biased region" description="Low complexity" evidence="1">
    <location>
        <begin position="9"/>
        <end position="20"/>
    </location>
</feature>
<dbReference type="Pfam" id="PF00651">
    <property type="entry name" value="BTB"/>
    <property type="match status" value="1"/>
</dbReference>
<feature type="compositionally biased region" description="Polar residues" evidence="1">
    <location>
        <begin position="21"/>
        <end position="31"/>
    </location>
</feature>
<name>A0A074WX98_9PEZI</name>
<protein>
    <recommendedName>
        <fullName evidence="2">BTB domain-containing protein</fullName>
    </recommendedName>
</protein>
<dbReference type="AlphaFoldDB" id="A0A074WX98"/>
<sequence length="248" mass="28396">MANPTPPESVATSTASKSSTPNRNTASNAQISPKPAAGAVSNPHKVPPRACYLSTHVKIEVGSKKKIYVIHKDLLRFYSDYFRGAFSGSFKEAIEGKVSLPEEREAVFDIFTQFLYSRLLADDRDEKISWATLVDVWLFGDKYLVPSLQNSAMDSLIKKIEVDHSVPTHQIKKIWEKTLPSSPLRRYLLEHTAYRLSASSFQMFENHWTREALVELVKTFFDKEDTKKYVFPAREKCYYHIHKEGEKC</sequence>
<evidence type="ECO:0000256" key="1">
    <source>
        <dbReference type="SAM" id="MobiDB-lite"/>
    </source>
</evidence>
<feature type="region of interest" description="Disordered" evidence="1">
    <location>
        <begin position="1"/>
        <end position="44"/>
    </location>
</feature>
<accession>A0A074WX98</accession>
<dbReference type="InterPro" id="IPR000210">
    <property type="entry name" value="BTB/POZ_dom"/>
</dbReference>
<evidence type="ECO:0000313" key="3">
    <source>
        <dbReference type="EMBL" id="KEQ74392.1"/>
    </source>
</evidence>
<dbReference type="InterPro" id="IPR011333">
    <property type="entry name" value="SKP1/BTB/POZ_sf"/>
</dbReference>